<dbReference type="Proteomes" id="UP000027604">
    <property type="component" value="Chromosome I"/>
</dbReference>
<dbReference type="InterPro" id="IPR015421">
    <property type="entry name" value="PyrdxlP-dep_Trfase_major"/>
</dbReference>
<protein>
    <submittedName>
        <fullName evidence="6">Beta-eliminating lyase family protein</fullName>
    </submittedName>
</protein>
<comment type="subunit">
    <text evidence="3">Homotetramer.</text>
</comment>
<dbReference type="GO" id="GO:0008732">
    <property type="term" value="F:L-allo-threonine aldolase activity"/>
    <property type="evidence" value="ECO:0007669"/>
    <property type="project" value="TreeGrafter"/>
</dbReference>
<dbReference type="InterPro" id="IPR015422">
    <property type="entry name" value="PyrdxlP-dep_Trfase_small"/>
</dbReference>
<dbReference type="InterPro" id="IPR001597">
    <property type="entry name" value="ArAA_b-elim_lyase/Thr_aldolase"/>
</dbReference>
<comment type="similarity">
    <text evidence="2">Belongs to the threonine aldolase family.</text>
</comment>
<keyword evidence="4" id="KW-0663">Pyridoxal phosphate</keyword>
<feature type="domain" description="Aromatic amino acid beta-eliminating lyase/threonine aldolase" evidence="5">
    <location>
        <begin position="27"/>
        <end position="294"/>
    </location>
</feature>
<dbReference type="OrthoDB" id="9774495at2"/>
<dbReference type="RefSeq" id="WP_038491798.1">
    <property type="nucleotide sequence ID" value="NZ_BCTH01000078.1"/>
</dbReference>
<reference evidence="6 7" key="1">
    <citation type="journal article" date="2015" name="Genome Announc.">
        <title>Genome Sequence of Mushroom Soft-Rot Pathogen Janthinobacterium agaricidamnosum.</title>
        <authorList>
            <person name="Graupner K."/>
            <person name="Lackner G."/>
            <person name="Hertweck C."/>
        </authorList>
    </citation>
    <scope>NUCLEOTIDE SEQUENCE [LARGE SCALE GENOMIC DNA]</scope>
    <source>
        <strain evidence="7">NBRC 102515 / DSM 9628</strain>
    </source>
</reference>
<sequence>MTDAELRLQCHTVLPGHRQASPAETFAAMAAWCETNNVAHDVYGSGTLIQAFEQKIASLLGFEAAVFCITGTMTQVTALRLACQDRGSRLVALHPTAHILLHERGNHALLDHFTALPIGDAHRPWTLNDLQAIPEQVGAAAVELPAREIGGQCPSWQELNDIKRYCDEQNIHLHMDGARLLETQAAFERPLPEITQGFDSVYLSLYKGIGGMSGAMLAGSASFVARAREWFHRLGGNVYQRTPYLVAAAMQFDTRLAAMPAYFKRTQWFYELLRDYPAIKANPARPHANMLHLHLPVSRERAIQIRNQIAERDGVWLFGRASHAALPDHSVVELYVGDNLLNMPDQRVRDVIGLLAAAL</sequence>
<dbReference type="HOGENOM" id="CLU_029381_4_0_4"/>
<dbReference type="eggNOG" id="COG2008">
    <property type="taxonomic scope" value="Bacteria"/>
</dbReference>
<dbReference type="AlphaFoldDB" id="W0V687"/>
<evidence type="ECO:0000313" key="6">
    <source>
        <dbReference type="EMBL" id="CDG82863.1"/>
    </source>
</evidence>
<dbReference type="KEGG" id="jag:GJA_2228"/>
<dbReference type="PATRIC" id="fig|1349767.4.peg.3981"/>
<dbReference type="GO" id="GO:0005829">
    <property type="term" value="C:cytosol"/>
    <property type="evidence" value="ECO:0007669"/>
    <property type="project" value="TreeGrafter"/>
</dbReference>
<accession>W0V687</accession>
<dbReference type="PANTHER" id="PTHR48097">
    <property type="entry name" value="L-THREONINE ALDOLASE-RELATED"/>
    <property type="match status" value="1"/>
</dbReference>
<dbReference type="Pfam" id="PF01212">
    <property type="entry name" value="Beta_elim_lyase"/>
    <property type="match status" value="1"/>
</dbReference>
<dbReference type="InterPro" id="IPR015424">
    <property type="entry name" value="PyrdxlP-dep_Trfase"/>
</dbReference>
<dbReference type="Gene3D" id="3.40.640.10">
    <property type="entry name" value="Type I PLP-dependent aspartate aminotransferase-like (Major domain)"/>
    <property type="match status" value="1"/>
</dbReference>
<organism evidence="6 7">
    <name type="scientific">Janthinobacterium agaricidamnosum NBRC 102515 = DSM 9628</name>
    <dbReference type="NCBI Taxonomy" id="1349767"/>
    <lineage>
        <taxon>Bacteria</taxon>
        <taxon>Pseudomonadati</taxon>
        <taxon>Pseudomonadota</taxon>
        <taxon>Betaproteobacteria</taxon>
        <taxon>Burkholderiales</taxon>
        <taxon>Oxalobacteraceae</taxon>
        <taxon>Janthinobacterium</taxon>
    </lineage>
</organism>
<dbReference type="EMBL" id="HG322949">
    <property type="protein sequence ID" value="CDG82863.1"/>
    <property type="molecule type" value="Genomic_DNA"/>
</dbReference>
<evidence type="ECO:0000256" key="4">
    <source>
        <dbReference type="ARBA" id="ARBA00022898"/>
    </source>
</evidence>
<dbReference type="GO" id="GO:0006545">
    <property type="term" value="P:glycine biosynthetic process"/>
    <property type="evidence" value="ECO:0007669"/>
    <property type="project" value="TreeGrafter"/>
</dbReference>
<dbReference type="Gene3D" id="3.90.1150.10">
    <property type="entry name" value="Aspartate Aminotransferase, domain 1"/>
    <property type="match status" value="1"/>
</dbReference>
<gene>
    <name evidence="6" type="ORF">GJA_2228</name>
</gene>
<dbReference type="SUPFAM" id="SSF53383">
    <property type="entry name" value="PLP-dependent transferases"/>
    <property type="match status" value="1"/>
</dbReference>
<evidence type="ECO:0000256" key="2">
    <source>
        <dbReference type="ARBA" id="ARBA00006966"/>
    </source>
</evidence>
<evidence type="ECO:0000256" key="3">
    <source>
        <dbReference type="ARBA" id="ARBA00011881"/>
    </source>
</evidence>
<keyword evidence="6" id="KW-0456">Lyase</keyword>
<comment type="cofactor">
    <cofactor evidence="1">
        <name>pyridoxal 5'-phosphate</name>
        <dbReference type="ChEBI" id="CHEBI:597326"/>
    </cofactor>
</comment>
<dbReference type="STRING" id="1349767.GJA_2228"/>
<dbReference type="PANTHER" id="PTHR48097:SF9">
    <property type="entry name" value="L-THREONINE ALDOLASE"/>
    <property type="match status" value="1"/>
</dbReference>
<keyword evidence="7" id="KW-1185">Reference proteome</keyword>
<evidence type="ECO:0000256" key="1">
    <source>
        <dbReference type="ARBA" id="ARBA00001933"/>
    </source>
</evidence>
<dbReference type="GO" id="GO:0006567">
    <property type="term" value="P:L-threonine catabolic process"/>
    <property type="evidence" value="ECO:0007669"/>
    <property type="project" value="TreeGrafter"/>
</dbReference>
<proteinExistence type="inferred from homology"/>
<evidence type="ECO:0000313" key="7">
    <source>
        <dbReference type="Proteomes" id="UP000027604"/>
    </source>
</evidence>
<name>W0V687_9BURK</name>
<evidence type="ECO:0000259" key="5">
    <source>
        <dbReference type="Pfam" id="PF01212"/>
    </source>
</evidence>